<dbReference type="AlphaFoldDB" id="A0A8S1P4W2"/>
<reference evidence="1" key="1">
    <citation type="submission" date="2021-01" db="EMBL/GenBank/DDBJ databases">
        <authorList>
            <consortium name="Genoscope - CEA"/>
            <person name="William W."/>
        </authorList>
    </citation>
    <scope>NUCLEOTIDE SEQUENCE</scope>
</reference>
<dbReference type="Proteomes" id="UP000692954">
    <property type="component" value="Unassembled WGS sequence"/>
</dbReference>
<comment type="caution">
    <text evidence="1">The sequence shown here is derived from an EMBL/GenBank/DDBJ whole genome shotgun (WGS) entry which is preliminary data.</text>
</comment>
<sequence>MNKEKSKNQFAPPLFLINFAKNYKELQIRLQNANQYQMRLDELINCGAQEKLNLYDSLLDQYSKSVESVQKYRQLLIKDILDKLKELDKIHSKSIIDLKYLSQRVQELKNKKDRRMQNEYYNE</sequence>
<protein>
    <submittedName>
        <fullName evidence="1">Uncharacterized protein</fullName>
    </submittedName>
</protein>
<accession>A0A8S1P4W2</accession>
<gene>
    <name evidence="1" type="ORF">PSON_ATCC_30995.1.T0690186</name>
</gene>
<proteinExistence type="predicted"/>
<dbReference type="EMBL" id="CAJJDN010000069">
    <property type="protein sequence ID" value="CAD8098018.1"/>
    <property type="molecule type" value="Genomic_DNA"/>
</dbReference>
<evidence type="ECO:0000313" key="1">
    <source>
        <dbReference type="EMBL" id="CAD8098018.1"/>
    </source>
</evidence>
<evidence type="ECO:0000313" key="2">
    <source>
        <dbReference type="Proteomes" id="UP000692954"/>
    </source>
</evidence>
<keyword evidence="2" id="KW-1185">Reference proteome</keyword>
<name>A0A8S1P4W2_9CILI</name>
<organism evidence="1 2">
    <name type="scientific">Paramecium sonneborni</name>
    <dbReference type="NCBI Taxonomy" id="65129"/>
    <lineage>
        <taxon>Eukaryota</taxon>
        <taxon>Sar</taxon>
        <taxon>Alveolata</taxon>
        <taxon>Ciliophora</taxon>
        <taxon>Intramacronucleata</taxon>
        <taxon>Oligohymenophorea</taxon>
        <taxon>Peniculida</taxon>
        <taxon>Parameciidae</taxon>
        <taxon>Paramecium</taxon>
    </lineage>
</organism>